<reference evidence="2 3" key="1">
    <citation type="submission" date="2019-04" db="EMBL/GenBank/DDBJ databases">
        <title>Genome of a novel bacterium Candidatus Jettenia ecosi reconstructed from metagenome of an anammox bioreactor.</title>
        <authorList>
            <person name="Mardanov A.V."/>
            <person name="Beletsky A.V."/>
            <person name="Ravin N.V."/>
            <person name="Botchkova E.A."/>
            <person name="Litti Y.V."/>
            <person name="Nozhevnikova A.N."/>
        </authorList>
    </citation>
    <scope>NUCLEOTIDE SEQUENCE [LARGE SCALE GENOMIC DNA]</scope>
    <source>
        <strain evidence="2">J2</strain>
    </source>
</reference>
<evidence type="ECO:0000259" key="1">
    <source>
        <dbReference type="Pfam" id="PF00454"/>
    </source>
</evidence>
<dbReference type="Proteomes" id="UP000319783">
    <property type="component" value="Unassembled WGS sequence"/>
</dbReference>
<protein>
    <recommendedName>
        <fullName evidence="1">PI3K/PI4K catalytic domain-containing protein</fullName>
    </recommendedName>
</protein>
<dbReference type="InterPro" id="IPR011009">
    <property type="entry name" value="Kinase-like_dom_sf"/>
</dbReference>
<evidence type="ECO:0000313" key="2">
    <source>
        <dbReference type="EMBL" id="TLD41273.1"/>
    </source>
</evidence>
<feature type="domain" description="PI3K/PI4K catalytic" evidence="1">
    <location>
        <begin position="104"/>
        <end position="237"/>
    </location>
</feature>
<sequence length="281" mass="33426">MIKQENINTEDYKNKIREKGMKKEIFGSIKDKEIAHITYDRWMGGPRGPERITFKDGSAVIFKCDIRRYWMADNPDTPIREAIVYQIDKIVEFGLVPKTMVIDDTINKTRYDGSVQEWIQDAKDGYQIEKFTEEQRKDFIRLKVFDFVIGNNDRHLGNILFTEDGKMHAVDNNACLIIDKNEDILSFSDSIIPFFSRTVVHDMPYIVDFIEKFYHNKNKIVDLIDKYIHDNTELAKLMVESRINYLYRMIKKYKPFSRKYREWRKGLEEEVNAILQRNVLP</sequence>
<dbReference type="Gene3D" id="1.10.1070.11">
    <property type="entry name" value="Phosphatidylinositol 3-/4-kinase, catalytic domain"/>
    <property type="match status" value="1"/>
</dbReference>
<organism evidence="2 3">
    <name type="scientific">Candidatus Jettenia ecosi</name>
    <dbReference type="NCBI Taxonomy" id="2494326"/>
    <lineage>
        <taxon>Bacteria</taxon>
        <taxon>Pseudomonadati</taxon>
        <taxon>Planctomycetota</taxon>
        <taxon>Candidatus Brocadiia</taxon>
        <taxon>Candidatus Brocadiales</taxon>
        <taxon>Candidatus Brocadiaceae</taxon>
        <taxon>Candidatus Jettenia</taxon>
    </lineage>
</organism>
<evidence type="ECO:0000313" key="3">
    <source>
        <dbReference type="Proteomes" id="UP000319783"/>
    </source>
</evidence>
<dbReference type="Pfam" id="PF00454">
    <property type="entry name" value="PI3_PI4_kinase"/>
    <property type="match status" value="1"/>
</dbReference>
<accession>A0A533Q9A2</accession>
<gene>
    <name evidence="2" type="ORF">JETT_2477</name>
</gene>
<dbReference type="AlphaFoldDB" id="A0A533Q9A2"/>
<proteinExistence type="predicted"/>
<comment type="caution">
    <text evidence="2">The sequence shown here is derived from an EMBL/GenBank/DDBJ whole genome shotgun (WGS) entry which is preliminary data.</text>
</comment>
<name>A0A533Q9A2_9BACT</name>
<dbReference type="InterPro" id="IPR036940">
    <property type="entry name" value="PI3/4_kinase_cat_sf"/>
</dbReference>
<dbReference type="SUPFAM" id="SSF56112">
    <property type="entry name" value="Protein kinase-like (PK-like)"/>
    <property type="match status" value="1"/>
</dbReference>
<dbReference type="InterPro" id="IPR000403">
    <property type="entry name" value="PI3/4_kinase_cat_dom"/>
</dbReference>
<dbReference type="EMBL" id="SULG01000055">
    <property type="protein sequence ID" value="TLD41273.1"/>
    <property type="molecule type" value="Genomic_DNA"/>
</dbReference>